<evidence type="ECO:0000313" key="2">
    <source>
        <dbReference type="Proteomes" id="UP000586095"/>
    </source>
</evidence>
<proteinExistence type="predicted"/>
<dbReference type="AlphaFoldDB" id="A0A852R6G1"/>
<protein>
    <submittedName>
        <fullName evidence="1">Uncharacterized protein</fullName>
    </submittedName>
</protein>
<comment type="caution">
    <text evidence="1">The sequence shown here is derived from an EMBL/GenBank/DDBJ whole genome shotgun (WGS) entry which is preliminary data.</text>
</comment>
<dbReference type="EMBL" id="JACCBD010000001">
    <property type="protein sequence ID" value="NYD26039.1"/>
    <property type="molecule type" value="Genomic_DNA"/>
</dbReference>
<dbReference type="RefSeq" id="WP_185986381.1">
    <property type="nucleotide sequence ID" value="NZ_BAAALZ010000002.1"/>
</dbReference>
<organism evidence="1 2">
    <name type="scientific">Leucobacter aridicollis</name>
    <dbReference type="NCBI Taxonomy" id="283878"/>
    <lineage>
        <taxon>Bacteria</taxon>
        <taxon>Bacillati</taxon>
        <taxon>Actinomycetota</taxon>
        <taxon>Actinomycetes</taxon>
        <taxon>Micrococcales</taxon>
        <taxon>Microbacteriaceae</taxon>
        <taxon>Leucobacter</taxon>
    </lineage>
</organism>
<accession>A0A852R6G1</accession>
<sequence length="99" mass="10684">MTERIDHAAEAREALRGSGDGRNFATDASNAAIAHAVLALVEQQRIANLIALSQALDGNGWQAAEPLDAIYGYNNAEPFDEFAGLHVRPEIREALGLRE</sequence>
<name>A0A852R6G1_9MICO</name>
<gene>
    <name evidence="1" type="ORF">BJ960_000842</name>
</gene>
<dbReference type="Proteomes" id="UP000586095">
    <property type="component" value="Unassembled WGS sequence"/>
</dbReference>
<keyword evidence="2" id="KW-1185">Reference proteome</keyword>
<evidence type="ECO:0000313" key="1">
    <source>
        <dbReference type="EMBL" id="NYD26039.1"/>
    </source>
</evidence>
<reference evidence="1 2" key="1">
    <citation type="submission" date="2020-07" db="EMBL/GenBank/DDBJ databases">
        <title>Sequencing the genomes of 1000 actinobacteria strains.</title>
        <authorList>
            <person name="Klenk H.-P."/>
        </authorList>
    </citation>
    <scope>NUCLEOTIDE SEQUENCE [LARGE SCALE GENOMIC DNA]</scope>
    <source>
        <strain evidence="1 2">DSM 17380</strain>
    </source>
</reference>